<comment type="subcellular location">
    <subcellularLocation>
        <location evidence="1">Nucleus</location>
    </subcellularLocation>
</comment>
<dbReference type="InterPro" id="IPR010301">
    <property type="entry name" value="RRP1"/>
</dbReference>
<protein>
    <submittedName>
        <fullName evidence="5">Nop52-domain-containing protein</fullName>
    </submittedName>
</protein>
<accession>A0A9Q5HUD1</accession>
<dbReference type="GO" id="GO:0030688">
    <property type="term" value="C:preribosome, small subunit precursor"/>
    <property type="evidence" value="ECO:0007669"/>
    <property type="project" value="InterPro"/>
</dbReference>
<evidence type="ECO:0000256" key="1">
    <source>
        <dbReference type="ARBA" id="ARBA00004123"/>
    </source>
</evidence>
<name>A0A9Q5HUD1_SANBA</name>
<dbReference type="PANTHER" id="PTHR13026">
    <property type="entry name" value="NNP-1 PROTEIN NOVEL NUCLEAR PROTEIN 1 NOP52"/>
    <property type="match status" value="1"/>
</dbReference>
<keyword evidence="6" id="KW-1185">Reference proteome</keyword>
<dbReference type="AlphaFoldDB" id="A0A9Q5HUD1"/>
<dbReference type="OrthoDB" id="2019504at2759"/>
<evidence type="ECO:0000256" key="4">
    <source>
        <dbReference type="ARBA" id="ARBA00023242"/>
    </source>
</evidence>
<evidence type="ECO:0000313" key="6">
    <source>
        <dbReference type="Proteomes" id="UP000757232"/>
    </source>
</evidence>
<evidence type="ECO:0000313" key="5">
    <source>
        <dbReference type="EMBL" id="OCB86158.1"/>
    </source>
</evidence>
<dbReference type="GO" id="GO:0005634">
    <property type="term" value="C:nucleus"/>
    <property type="evidence" value="ECO:0007669"/>
    <property type="project" value="UniProtKB-SubCell"/>
</dbReference>
<dbReference type="PANTHER" id="PTHR13026:SF0">
    <property type="entry name" value="RIBOSOMAL RNA PROCESSING 1B"/>
    <property type="match status" value="1"/>
</dbReference>
<comment type="caution">
    <text evidence="5">The sequence shown here is derived from an EMBL/GenBank/DDBJ whole genome shotgun (WGS) entry which is preliminary data.</text>
</comment>
<dbReference type="Pfam" id="PF05997">
    <property type="entry name" value="Nop52"/>
    <property type="match status" value="1"/>
</dbReference>
<dbReference type="EMBL" id="LNZH02000204">
    <property type="protein sequence ID" value="OCB86158.1"/>
    <property type="molecule type" value="Genomic_DNA"/>
</dbReference>
<evidence type="ECO:0000256" key="2">
    <source>
        <dbReference type="ARBA" id="ARBA00006374"/>
    </source>
</evidence>
<keyword evidence="4" id="KW-0539">Nucleus</keyword>
<comment type="similarity">
    <text evidence="2">Belongs to the RRP1 family.</text>
</comment>
<organism evidence="5 6">
    <name type="scientific">Sanghuangporus baumii</name>
    <name type="common">Phellinus baumii</name>
    <dbReference type="NCBI Taxonomy" id="108892"/>
    <lineage>
        <taxon>Eukaryota</taxon>
        <taxon>Fungi</taxon>
        <taxon>Dikarya</taxon>
        <taxon>Basidiomycota</taxon>
        <taxon>Agaricomycotina</taxon>
        <taxon>Agaricomycetes</taxon>
        <taxon>Hymenochaetales</taxon>
        <taxon>Hymenochaetaceae</taxon>
        <taxon>Sanghuangporus</taxon>
    </lineage>
</organism>
<gene>
    <name evidence="5" type="ORF">A7U60_g6747</name>
</gene>
<keyword evidence="3" id="KW-0698">rRNA processing</keyword>
<dbReference type="GO" id="GO:0006364">
    <property type="term" value="P:rRNA processing"/>
    <property type="evidence" value="ECO:0007669"/>
    <property type="project" value="UniProtKB-KW"/>
</dbReference>
<evidence type="ECO:0000256" key="3">
    <source>
        <dbReference type="ARBA" id="ARBA00022552"/>
    </source>
</evidence>
<reference evidence="5" key="1">
    <citation type="submission" date="2016-06" db="EMBL/GenBank/DDBJ databases">
        <title>Draft Genome sequence of the fungus Inonotus baumii.</title>
        <authorList>
            <person name="Zhu H."/>
            <person name="Lin W."/>
        </authorList>
    </citation>
    <scope>NUCLEOTIDE SEQUENCE</scope>
    <source>
        <strain evidence="5">821</strain>
    </source>
</reference>
<proteinExistence type="inferred from homology"/>
<dbReference type="Proteomes" id="UP000757232">
    <property type="component" value="Unassembled WGS sequence"/>
</dbReference>
<sequence>MNIATDDTSSSALPLGKYLASTDKKTRDKAVKNLAAFLSTPAQNAFSKYEMAKLWKGIFYCYWMSDKPLVQQALASELADVLLEISSLEASLAFLRGFWEAVVREWNGIDRLRMDKYYMLMRKFVNASFRLLIRNKWDKNAVTEYNDILSCRGRPLCPYDNRIPTSLSLHLADIYLVELDKAIASFDSTSNSDDLRPVPILSLLHPFLDLASRTTSNVTYQRIFDEVFHPLFLALKPRRSTSPEPPQKKRPRLETDPAFENVIVNSCLEDSAEEDKVDKDQLRKALLRRMFDVASESDARESNRRKMHTVWKAAMAEEGDEGGSDGQD</sequence>